<gene>
    <name evidence="1" type="ORF">SDC9_35120</name>
</gene>
<evidence type="ECO:0000313" key="1">
    <source>
        <dbReference type="EMBL" id="MPL89089.1"/>
    </source>
</evidence>
<accession>A0A644VCJ9</accession>
<reference evidence="1" key="1">
    <citation type="submission" date="2019-08" db="EMBL/GenBank/DDBJ databases">
        <authorList>
            <person name="Kucharzyk K."/>
            <person name="Murdoch R.W."/>
            <person name="Higgins S."/>
            <person name="Loffler F."/>
        </authorList>
    </citation>
    <scope>NUCLEOTIDE SEQUENCE</scope>
</reference>
<name>A0A644VCJ9_9ZZZZ</name>
<sequence>MSISTAKSYILKAARKSDEMLEPYEWKRSCMVLRRESGSNPANLVDYRILFQETTKAITALQKAQQLAEELYIAYDITDNLIVIGKEADDISEEEKHPLQD</sequence>
<comment type="caution">
    <text evidence="1">The sequence shown here is derived from an EMBL/GenBank/DDBJ whole genome shotgun (WGS) entry which is preliminary data.</text>
</comment>
<dbReference type="EMBL" id="VSSQ01000272">
    <property type="protein sequence ID" value="MPL89089.1"/>
    <property type="molecule type" value="Genomic_DNA"/>
</dbReference>
<organism evidence="1">
    <name type="scientific">bioreactor metagenome</name>
    <dbReference type="NCBI Taxonomy" id="1076179"/>
    <lineage>
        <taxon>unclassified sequences</taxon>
        <taxon>metagenomes</taxon>
        <taxon>ecological metagenomes</taxon>
    </lineage>
</organism>
<dbReference type="AlphaFoldDB" id="A0A644VCJ9"/>
<protein>
    <submittedName>
        <fullName evidence="1">Uncharacterized protein</fullName>
    </submittedName>
</protein>
<proteinExistence type="predicted"/>